<evidence type="ECO:0000313" key="6">
    <source>
        <dbReference type="Proteomes" id="UP000598997"/>
    </source>
</evidence>
<name>A0A916YIY0_9SPHN</name>
<dbReference type="GO" id="GO:0046872">
    <property type="term" value="F:metal ion binding"/>
    <property type="evidence" value="ECO:0007669"/>
    <property type="project" value="UniProtKB-KW"/>
</dbReference>
<accession>A0A916YIY0</accession>
<protein>
    <submittedName>
        <fullName evidence="5">Aldehyde-activating protein</fullName>
    </submittedName>
</protein>
<keyword evidence="2" id="KW-0479">Metal-binding</keyword>
<evidence type="ECO:0000259" key="4">
    <source>
        <dbReference type="PROSITE" id="PS51891"/>
    </source>
</evidence>
<sequence>MTNSPIALSCLCGNVGLTVSSQPNFLHQCNCTLCTKTGAQWAYFPPESVSCEGNTQPFCRADKDDPGAEIHFCGKCGCTTHFVLTKSAIAQHGNTMIGVNFALADPADVEGVELRFPDGRGWSGEGAFGYYQQAITLPPV</sequence>
<evidence type="ECO:0000313" key="5">
    <source>
        <dbReference type="EMBL" id="GGD47696.1"/>
    </source>
</evidence>
<dbReference type="PANTHER" id="PTHR28620:SF1">
    <property type="entry name" value="CENP-V_GFA DOMAIN-CONTAINING PROTEIN"/>
    <property type="match status" value="1"/>
</dbReference>
<evidence type="ECO:0000256" key="1">
    <source>
        <dbReference type="ARBA" id="ARBA00005495"/>
    </source>
</evidence>
<dbReference type="InterPro" id="IPR006913">
    <property type="entry name" value="CENP-V/GFA"/>
</dbReference>
<comment type="caution">
    <text evidence="5">The sequence shown here is derived from an EMBL/GenBank/DDBJ whole genome shotgun (WGS) entry which is preliminary data.</text>
</comment>
<gene>
    <name evidence="5" type="ORF">GCM10010989_22510</name>
</gene>
<dbReference type="PANTHER" id="PTHR28620">
    <property type="entry name" value="CENTROMERE PROTEIN V"/>
    <property type="match status" value="1"/>
</dbReference>
<dbReference type="InterPro" id="IPR011057">
    <property type="entry name" value="Mss4-like_sf"/>
</dbReference>
<dbReference type="PROSITE" id="PS51891">
    <property type="entry name" value="CENP_V_GFA"/>
    <property type="match status" value="1"/>
</dbReference>
<dbReference type="AlphaFoldDB" id="A0A916YIY0"/>
<dbReference type="SUPFAM" id="SSF51316">
    <property type="entry name" value="Mss4-like"/>
    <property type="match status" value="1"/>
</dbReference>
<evidence type="ECO:0000256" key="2">
    <source>
        <dbReference type="ARBA" id="ARBA00022723"/>
    </source>
</evidence>
<dbReference type="EMBL" id="BMIO01000006">
    <property type="protein sequence ID" value="GGD47696.1"/>
    <property type="molecule type" value="Genomic_DNA"/>
</dbReference>
<keyword evidence="3" id="KW-0862">Zinc</keyword>
<dbReference type="RefSeq" id="WP_229660373.1">
    <property type="nucleotide sequence ID" value="NZ_BMIO01000006.1"/>
</dbReference>
<dbReference type="Gene3D" id="2.170.150.70">
    <property type="match status" value="1"/>
</dbReference>
<evidence type="ECO:0000256" key="3">
    <source>
        <dbReference type="ARBA" id="ARBA00022833"/>
    </source>
</evidence>
<dbReference type="Pfam" id="PF04828">
    <property type="entry name" value="GFA"/>
    <property type="match status" value="1"/>
</dbReference>
<comment type="similarity">
    <text evidence="1">Belongs to the Gfa family.</text>
</comment>
<dbReference type="GO" id="GO:0016846">
    <property type="term" value="F:carbon-sulfur lyase activity"/>
    <property type="evidence" value="ECO:0007669"/>
    <property type="project" value="InterPro"/>
</dbReference>
<feature type="domain" description="CENP-V/GFA" evidence="4">
    <location>
        <begin position="6"/>
        <end position="123"/>
    </location>
</feature>
<organism evidence="5 6">
    <name type="scientific">Croceicoccus pelagius</name>
    <dbReference type="NCBI Taxonomy" id="1703341"/>
    <lineage>
        <taxon>Bacteria</taxon>
        <taxon>Pseudomonadati</taxon>
        <taxon>Pseudomonadota</taxon>
        <taxon>Alphaproteobacteria</taxon>
        <taxon>Sphingomonadales</taxon>
        <taxon>Erythrobacteraceae</taxon>
        <taxon>Croceicoccus</taxon>
    </lineage>
</organism>
<reference evidence="5 6" key="1">
    <citation type="journal article" date="2014" name="Int. J. Syst. Evol. Microbiol.">
        <title>Complete genome sequence of Corynebacterium casei LMG S-19264T (=DSM 44701T), isolated from a smear-ripened cheese.</title>
        <authorList>
            <consortium name="US DOE Joint Genome Institute (JGI-PGF)"/>
            <person name="Walter F."/>
            <person name="Albersmeier A."/>
            <person name="Kalinowski J."/>
            <person name="Ruckert C."/>
        </authorList>
    </citation>
    <scope>NUCLEOTIDE SEQUENCE [LARGE SCALE GENOMIC DNA]</scope>
    <source>
        <strain evidence="5 6">CGMCC 1.15358</strain>
    </source>
</reference>
<dbReference type="InterPro" id="IPR052355">
    <property type="entry name" value="CENP-V-like"/>
</dbReference>
<keyword evidence="6" id="KW-1185">Reference proteome</keyword>
<proteinExistence type="inferred from homology"/>
<dbReference type="Proteomes" id="UP000598997">
    <property type="component" value="Unassembled WGS sequence"/>
</dbReference>